<reference evidence="7" key="2">
    <citation type="submission" date="2021-10" db="EMBL/GenBank/DDBJ databases">
        <title>Phylogenomics reveals ancestral predisposition of the termite-cultivated fungus Termitomyces towards a domesticated lifestyle.</title>
        <authorList>
            <person name="Auxier B."/>
            <person name="Grum-Grzhimaylo A."/>
            <person name="Cardenas M.E."/>
            <person name="Lodge J.D."/>
            <person name="Laessoe T."/>
            <person name="Pedersen O."/>
            <person name="Smith M.E."/>
            <person name="Kuyper T.W."/>
            <person name="Franco-Molano E.A."/>
            <person name="Baroni T.J."/>
            <person name="Aanen D.K."/>
        </authorList>
    </citation>
    <scope>NUCLEOTIDE SEQUENCE</scope>
    <source>
        <strain evidence="7">D49</strain>
    </source>
</reference>
<feature type="transmembrane region" description="Helical" evidence="6">
    <location>
        <begin position="242"/>
        <end position="266"/>
    </location>
</feature>
<proteinExistence type="predicted"/>
<dbReference type="GO" id="GO:0031398">
    <property type="term" value="P:positive regulation of protein ubiquitination"/>
    <property type="evidence" value="ECO:0007669"/>
    <property type="project" value="TreeGrafter"/>
</dbReference>
<dbReference type="OrthoDB" id="10003116at2759"/>
<dbReference type="Proteomes" id="UP000717328">
    <property type="component" value="Unassembled WGS sequence"/>
</dbReference>
<evidence type="ECO:0000313" key="7">
    <source>
        <dbReference type="EMBL" id="KAG5650574.1"/>
    </source>
</evidence>
<dbReference type="GO" id="GO:0006511">
    <property type="term" value="P:ubiquitin-dependent protein catabolic process"/>
    <property type="evidence" value="ECO:0007669"/>
    <property type="project" value="TreeGrafter"/>
</dbReference>
<feature type="compositionally biased region" description="Basic and acidic residues" evidence="5">
    <location>
        <begin position="51"/>
        <end position="61"/>
    </location>
</feature>
<feature type="region of interest" description="Disordered" evidence="5">
    <location>
        <begin position="421"/>
        <end position="446"/>
    </location>
</feature>
<evidence type="ECO:0008006" key="9">
    <source>
        <dbReference type="Google" id="ProtNLM"/>
    </source>
</evidence>
<evidence type="ECO:0000256" key="1">
    <source>
        <dbReference type="ARBA" id="ARBA00004141"/>
    </source>
</evidence>
<feature type="compositionally biased region" description="Acidic residues" evidence="5">
    <location>
        <begin position="20"/>
        <end position="35"/>
    </location>
</feature>
<gene>
    <name evidence="7" type="ORF">H0H81_011761</name>
</gene>
<dbReference type="GO" id="GO:0005783">
    <property type="term" value="C:endoplasmic reticulum"/>
    <property type="evidence" value="ECO:0007669"/>
    <property type="project" value="TreeGrafter"/>
</dbReference>
<dbReference type="EMBL" id="JABCKI010000411">
    <property type="protein sequence ID" value="KAG5650574.1"/>
    <property type="molecule type" value="Genomic_DNA"/>
</dbReference>
<evidence type="ECO:0000313" key="8">
    <source>
        <dbReference type="Proteomes" id="UP000717328"/>
    </source>
</evidence>
<dbReference type="PANTHER" id="PTHR13396">
    <property type="entry name" value="NEDD4 FAMILY INTERACTING PROTEIN 1/2"/>
    <property type="match status" value="1"/>
</dbReference>
<keyword evidence="8" id="KW-1185">Reference proteome</keyword>
<comment type="caution">
    <text evidence="7">The sequence shown here is derived from an EMBL/GenBank/DDBJ whole genome shotgun (WGS) entry which is preliminary data.</text>
</comment>
<accession>A0A9P7GHA7</accession>
<dbReference type="GO" id="GO:0005794">
    <property type="term" value="C:Golgi apparatus"/>
    <property type="evidence" value="ECO:0007669"/>
    <property type="project" value="TreeGrafter"/>
</dbReference>
<organism evidence="7 8">
    <name type="scientific">Sphagnurus paluster</name>
    <dbReference type="NCBI Taxonomy" id="117069"/>
    <lineage>
        <taxon>Eukaryota</taxon>
        <taxon>Fungi</taxon>
        <taxon>Dikarya</taxon>
        <taxon>Basidiomycota</taxon>
        <taxon>Agaricomycotina</taxon>
        <taxon>Agaricomycetes</taxon>
        <taxon>Agaricomycetidae</taxon>
        <taxon>Agaricales</taxon>
        <taxon>Tricholomatineae</taxon>
        <taxon>Lyophyllaceae</taxon>
        <taxon>Sphagnurus</taxon>
    </lineage>
</organism>
<feature type="transmembrane region" description="Helical" evidence="6">
    <location>
        <begin position="351"/>
        <end position="372"/>
    </location>
</feature>
<feature type="compositionally biased region" description="Acidic residues" evidence="5">
    <location>
        <begin position="421"/>
        <end position="431"/>
    </location>
</feature>
<evidence type="ECO:0000256" key="3">
    <source>
        <dbReference type="ARBA" id="ARBA00022989"/>
    </source>
</evidence>
<dbReference type="GO" id="GO:0030001">
    <property type="term" value="P:metal ion transport"/>
    <property type="evidence" value="ECO:0007669"/>
    <property type="project" value="InterPro"/>
</dbReference>
<comment type="subcellular location">
    <subcellularLocation>
        <location evidence="1">Membrane</location>
        <topology evidence="1">Multi-pass membrane protein</topology>
    </subcellularLocation>
</comment>
<sequence length="446" mass="47366">MSSSSSSARYAPLGQRTDRELDEAFESDEDDDDANYQDALTESTPLTRAHRTNDDDTHNDAEPTSAIPGAYDFERDRAYDHPPPGSPPRPSARALPNDYGNSNGLLPSTPARPAPPRASFLRRAAGALLPSHYVRIPNSDAGSSTRPVVGTGTDNDGVFANVTAKPQRARTVAVEAADGSGNVYMVPEDSNQKEVPPSYAAAQADSAPPYYETTVHAGPTSSGVPCDANGDMLIDDLPVGAAWLFASNLFISFFFQFVGFVFTYLLHTSHAAKYGSRAGLGLTLIQYGFYSRTGGDGDDFQDGTGGGVGVGRAVGAGSGSGSGSGTPSTPGVAQMPDDAYMPSLSITSKDWLAFLFMTLGWFLLLSSCIGFLRVKRWERSLRAAEAQAPRPASPGLVARDLAVRRNIAAVFGIGLVEEEMTPAEADEQERAEDERLTRDLRAAGLL</sequence>
<dbReference type="GO" id="GO:0048471">
    <property type="term" value="C:perinuclear region of cytoplasm"/>
    <property type="evidence" value="ECO:0007669"/>
    <property type="project" value="TreeGrafter"/>
</dbReference>
<feature type="compositionally biased region" description="Basic and acidic residues" evidence="5">
    <location>
        <begin position="432"/>
        <end position="446"/>
    </location>
</feature>
<dbReference type="InterPro" id="IPR019325">
    <property type="entry name" value="NEDD4/Bsd2"/>
</dbReference>
<name>A0A9P7GHA7_9AGAR</name>
<evidence type="ECO:0000256" key="2">
    <source>
        <dbReference type="ARBA" id="ARBA00022692"/>
    </source>
</evidence>
<protein>
    <recommendedName>
        <fullName evidence="9">Metal homeostatis protein bsd2</fullName>
    </recommendedName>
</protein>
<dbReference type="Pfam" id="PF10176">
    <property type="entry name" value="NEDD4_Bsd2"/>
    <property type="match status" value="1"/>
</dbReference>
<keyword evidence="2 6" id="KW-0812">Transmembrane</keyword>
<dbReference type="GO" id="GO:0016020">
    <property type="term" value="C:membrane"/>
    <property type="evidence" value="ECO:0007669"/>
    <property type="project" value="UniProtKB-SubCell"/>
</dbReference>
<reference evidence="7" key="1">
    <citation type="submission" date="2021-02" db="EMBL/GenBank/DDBJ databases">
        <authorList>
            <person name="Nieuwenhuis M."/>
            <person name="Van De Peppel L.J.J."/>
        </authorList>
    </citation>
    <scope>NUCLEOTIDE SEQUENCE</scope>
    <source>
        <strain evidence="7">D49</strain>
    </source>
</reference>
<keyword evidence="3 6" id="KW-1133">Transmembrane helix</keyword>
<evidence type="ECO:0000256" key="5">
    <source>
        <dbReference type="SAM" id="MobiDB-lite"/>
    </source>
</evidence>
<keyword evidence="4 6" id="KW-0472">Membrane</keyword>
<dbReference type="GO" id="GO:0007034">
    <property type="term" value="P:vacuolar transport"/>
    <property type="evidence" value="ECO:0007669"/>
    <property type="project" value="InterPro"/>
</dbReference>
<dbReference type="AlphaFoldDB" id="A0A9P7GHA7"/>
<feature type="compositionally biased region" description="Pro residues" evidence="5">
    <location>
        <begin position="81"/>
        <end position="90"/>
    </location>
</feature>
<dbReference type="PANTHER" id="PTHR13396:SF5">
    <property type="entry name" value="NEDD4 FAMILY INTERACTING PROTEIN"/>
    <property type="match status" value="1"/>
</dbReference>
<evidence type="ECO:0000256" key="6">
    <source>
        <dbReference type="SAM" id="Phobius"/>
    </source>
</evidence>
<evidence type="ECO:0000256" key="4">
    <source>
        <dbReference type="ARBA" id="ARBA00023136"/>
    </source>
</evidence>
<feature type="region of interest" description="Disordered" evidence="5">
    <location>
        <begin position="1"/>
        <end position="117"/>
    </location>
</feature>
<dbReference type="CDD" id="cd22212">
    <property type="entry name" value="NDFIP-like"/>
    <property type="match status" value="1"/>
</dbReference>